<dbReference type="Proteomes" id="UP000015104">
    <property type="component" value="Unassembled WGS sequence"/>
</dbReference>
<protein>
    <recommendedName>
        <fullName evidence="4">Gem-associated protein 8</fullName>
    </recommendedName>
</protein>
<dbReference type="Pfam" id="PF15348">
    <property type="entry name" value="GEMIN8"/>
    <property type="match status" value="1"/>
</dbReference>
<dbReference type="KEGG" id="tut:107361331"/>
<dbReference type="EMBL" id="CAEY01001794">
    <property type="status" value="NOT_ANNOTATED_CDS"/>
    <property type="molecule type" value="Genomic_DNA"/>
</dbReference>
<name>T1K6S1_TETUR</name>
<reference evidence="2" key="2">
    <citation type="submission" date="2015-06" db="UniProtKB">
        <authorList>
            <consortium name="EnsemblMetazoa"/>
        </authorList>
    </citation>
    <scope>IDENTIFICATION</scope>
</reference>
<reference evidence="3" key="1">
    <citation type="submission" date="2011-08" db="EMBL/GenBank/DDBJ databases">
        <authorList>
            <person name="Rombauts S."/>
        </authorList>
    </citation>
    <scope>NUCLEOTIDE SEQUENCE</scope>
    <source>
        <strain evidence="3">London</strain>
    </source>
</reference>
<dbReference type="EnsemblMetazoa" id="tetur06g01510.1">
    <property type="protein sequence ID" value="tetur06g01510.1"/>
    <property type="gene ID" value="tetur06g01510"/>
</dbReference>
<dbReference type="OMA" id="QFWPTIP"/>
<evidence type="ECO:0000256" key="1">
    <source>
        <dbReference type="SAM" id="MobiDB-lite"/>
    </source>
</evidence>
<dbReference type="AlphaFoldDB" id="T1K6S1"/>
<feature type="compositionally biased region" description="Basic and acidic residues" evidence="1">
    <location>
        <begin position="51"/>
        <end position="63"/>
    </location>
</feature>
<accession>T1K6S1</accession>
<proteinExistence type="predicted"/>
<sequence>MAKDQLSSFQLVYNSCPSFWANYDKANSWLKAQGFNPVNFNFQLAPSLCPRDEHGHDNHHQNKPDISIPESSVDTDEEDSYVDDDYVRFIIETRKHQKEQERLRALRIKKEKKEEIVYKDIGEIDVQRLTKAEQFKDNEKELDHVNLYGTLSESIKAKEALLQSDFNVYYDTHKPQFWPTIPVKIK</sequence>
<dbReference type="OrthoDB" id="6437846at2759"/>
<gene>
    <name evidence="2" type="primary">107361331</name>
</gene>
<dbReference type="HOGENOM" id="CLU_1456252_0_0_1"/>
<feature type="region of interest" description="Disordered" evidence="1">
    <location>
        <begin position="51"/>
        <end position="77"/>
    </location>
</feature>
<dbReference type="InterPro" id="IPR034754">
    <property type="entry name" value="GEMIN8"/>
</dbReference>
<evidence type="ECO:0008006" key="4">
    <source>
        <dbReference type="Google" id="ProtNLM"/>
    </source>
</evidence>
<dbReference type="GO" id="GO:0032797">
    <property type="term" value="C:SMN complex"/>
    <property type="evidence" value="ECO:0007669"/>
    <property type="project" value="InterPro"/>
</dbReference>
<evidence type="ECO:0000313" key="3">
    <source>
        <dbReference type="Proteomes" id="UP000015104"/>
    </source>
</evidence>
<keyword evidence="3" id="KW-1185">Reference proteome</keyword>
<dbReference type="GO" id="GO:0000387">
    <property type="term" value="P:spliceosomal snRNP assembly"/>
    <property type="evidence" value="ECO:0007669"/>
    <property type="project" value="InterPro"/>
</dbReference>
<organism evidence="2 3">
    <name type="scientific">Tetranychus urticae</name>
    <name type="common">Two-spotted spider mite</name>
    <dbReference type="NCBI Taxonomy" id="32264"/>
    <lineage>
        <taxon>Eukaryota</taxon>
        <taxon>Metazoa</taxon>
        <taxon>Ecdysozoa</taxon>
        <taxon>Arthropoda</taxon>
        <taxon>Chelicerata</taxon>
        <taxon>Arachnida</taxon>
        <taxon>Acari</taxon>
        <taxon>Acariformes</taxon>
        <taxon>Trombidiformes</taxon>
        <taxon>Prostigmata</taxon>
        <taxon>Eleutherengona</taxon>
        <taxon>Raphignathae</taxon>
        <taxon>Tetranychoidea</taxon>
        <taxon>Tetranychidae</taxon>
        <taxon>Tetranychus</taxon>
    </lineage>
</organism>
<evidence type="ECO:0000313" key="2">
    <source>
        <dbReference type="EnsemblMetazoa" id="tetur06g01510.1"/>
    </source>
</evidence>